<feature type="transmembrane region" description="Helical" evidence="8">
    <location>
        <begin position="647"/>
        <end position="668"/>
    </location>
</feature>
<evidence type="ECO:0000256" key="7">
    <source>
        <dbReference type="SAM" id="MobiDB-lite"/>
    </source>
</evidence>
<dbReference type="STRING" id="554055.A0A2P6VEV0"/>
<evidence type="ECO:0000259" key="9">
    <source>
        <dbReference type="PROSITE" id="PS50850"/>
    </source>
</evidence>
<feature type="region of interest" description="Disordered" evidence="7">
    <location>
        <begin position="695"/>
        <end position="718"/>
    </location>
</feature>
<dbReference type="InterPro" id="IPR020846">
    <property type="entry name" value="MFS_dom"/>
</dbReference>
<keyword evidence="3 8" id="KW-0812">Transmembrane</keyword>
<proteinExistence type="inferred from homology"/>
<dbReference type="Gene3D" id="1.20.1250.20">
    <property type="entry name" value="MFS general substrate transporter like domains"/>
    <property type="match status" value="2"/>
</dbReference>
<keyword evidence="4 8" id="KW-1133">Transmembrane helix</keyword>
<sequence>MPSPGVAGALLAAGDVGSPPDPRTSGSGSTAEGDVPAAAQQQDEQQQQQPSGDSQQASVEVGDGVAEPGGAFSPASLLQPGKLLNLEALRQFQRPQPPPPEATSQPQQGQQEKGQPTAMPGMTAAEAAAAAELDAPLPSAARLGTLWGLLVLSLAYLHHSTSGFALPALLPIISEDLHLSDNQGALLTAGYTVLYALTLVPMGLLADRVDRPKLLAGGIALWSVLAMAASETRTFGQLLATRVGFAAAQATQNPICFSLIPELFPKNRTTAMAVYNTAIYAGRALSFAALILAGQLGVPQGVIGDIGYTLVPLDKVDLSLVSVLYTQGDYAAVSPVYTYTLDADVDGVLIESAFSAWRQLMRWLGPPGLVMAALALLTVEEPRQRGRSGRFMPLMTLSRDSMDEGDLATPIGELGQPAGSSGSNGSSSGSIRGGGDAAAAAASLAGGVATAAILAPLPPGTLVSAPEQEAPASIGESLSRLRGLAGEPAFLSLTLAAALNDVGSWSLVSWQATFYQRVYELPPSTYAPLLAVVIPVGGIIGGVGAGVFGDWLNRIGARGLLTAGSCIAAAPLIAVSLLAPDYKQSFAALLVGFALSECWRAPAAVMVREVSPPGLGSTASALHLCIRNLVGGLGPIAVALLSSKVGLQLAMLLVPTCYLLSGLGLAVTERVINAQRERRHGEHTQHHLQQLMAAEQLAEPGSDAGSSGANSGGGGGPR</sequence>
<evidence type="ECO:0000256" key="8">
    <source>
        <dbReference type="SAM" id="Phobius"/>
    </source>
</evidence>
<evidence type="ECO:0000313" key="11">
    <source>
        <dbReference type="Proteomes" id="UP000239649"/>
    </source>
</evidence>
<evidence type="ECO:0000256" key="5">
    <source>
        <dbReference type="ARBA" id="ARBA00023136"/>
    </source>
</evidence>
<keyword evidence="2" id="KW-0813">Transport</keyword>
<keyword evidence="11" id="KW-1185">Reference proteome</keyword>
<dbReference type="GO" id="GO:0016020">
    <property type="term" value="C:membrane"/>
    <property type="evidence" value="ECO:0007669"/>
    <property type="project" value="UniProtKB-SubCell"/>
</dbReference>
<dbReference type="InterPro" id="IPR036259">
    <property type="entry name" value="MFS_trans_sf"/>
</dbReference>
<feature type="compositionally biased region" description="Low complexity" evidence="7">
    <location>
        <begin position="415"/>
        <end position="430"/>
    </location>
</feature>
<dbReference type="AlphaFoldDB" id="A0A2P6VEV0"/>
<dbReference type="PROSITE" id="PS50850">
    <property type="entry name" value="MFS"/>
    <property type="match status" value="1"/>
</dbReference>
<protein>
    <submittedName>
        <fullName evidence="10">MFS transporter</fullName>
    </submittedName>
</protein>
<dbReference type="OrthoDB" id="3639251at2759"/>
<evidence type="ECO:0000256" key="2">
    <source>
        <dbReference type="ARBA" id="ARBA00022448"/>
    </source>
</evidence>
<feature type="transmembrane region" description="Helical" evidence="8">
    <location>
        <begin position="528"/>
        <end position="548"/>
    </location>
</feature>
<dbReference type="GO" id="GO:0022857">
    <property type="term" value="F:transmembrane transporter activity"/>
    <property type="evidence" value="ECO:0007669"/>
    <property type="project" value="InterPro"/>
</dbReference>
<accession>A0A2P6VEV0</accession>
<feature type="compositionally biased region" description="Low complexity" evidence="7">
    <location>
        <begin position="102"/>
        <end position="120"/>
    </location>
</feature>
<dbReference type="InterPro" id="IPR011701">
    <property type="entry name" value="MFS"/>
</dbReference>
<comment type="caution">
    <text evidence="10">The sequence shown here is derived from an EMBL/GenBank/DDBJ whole genome shotgun (WGS) entry which is preliminary data.</text>
</comment>
<dbReference type="Proteomes" id="UP000239649">
    <property type="component" value="Unassembled WGS sequence"/>
</dbReference>
<feature type="domain" description="Major facilitator superfamily (MFS) profile" evidence="9">
    <location>
        <begin position="148"/>
        <end position="679"/>
    </location>
</feature>
<dbReference type="SUPFAM" id="SSF103473">
    <property type="entry name" value="MFS general substrate transporter"/>
    <property type="match status" value="1"/>
</dbReference>
<dbReference type="EMBL" id="LHPF02000009">
    <property type="protein sequence ID" value="PSC72601.1"/>
    <property type="molecule type" value="Genomic_DNA"/>
</dbReference>
<reference evidence="10 11" key="1">
    <citation type="journal article" date="2018" name="Plant J.">
        <title>Genome sequences of Chlorella sorokiniana UTEX 1602 and Micractinium conductrix SAG 241.80: implications to maltose excretion by a green alga.</title>
        <authorList>
            <person name="Arriola M.B."/>
            <person name="Velmurugan N."/>
            <person name="Zhang Y."/>
            <person name="Plunkett M.H."/>
            <person name="Hondzo H."/>
            <person name="Barney B.M."/>
        </authorList>
    </citation>
    <scope>NUCLEOTIDE SEQUENCE [LARGE SCALE GENOMIC DNA]</scope>
    <source>
        <strain evidence="10 11">SAG 241.80</strain>
    </source>
</reference>
<dbReference type="InterPro" id="IPR044770">
    <property type="entry name" value="MFS_spinster-like"/>
</dbReference>
<dbReference type="PANTHER" id="PTHR23505:SF79">
    <property type="entry name" value="PROTEIN SPINSTER"/>
    <property type="match status" value="1"/>
</dbReference>
<feature type="transmembrane region" description="Helical" evidence="8">
    <location>
        <begin position="560"/>
        <end position="579"/>
    </location>
</feature>
<evidence type="ECO:0000313" key="10">
    <source>
        <dbReference type="EMBL" id="PSC72601.1"/>
    </source>
</evidence>
<feature type="region of interest" description="Disordered" evidence="7">
    <location>
        <begin position="1"/>
        <end position="77"/>
    </location>
</feature>
<gene>
    <name evidence="10" type="ORF">C2E20_4074</name>
</gene>
<evidence type="ECO:0000256" key="1">
    <source>
        <dbReference type="ARBA" id="ARBA00004141"/>
    </source>
</evidence>
<comment type="similarity">
    <text evidence="6">Belongs to the major facilitator superfamily. Spinster (TC 2.A.1.49) family.</text>
</comment>
<name>A0A2P6VEV0_9CHLO</name>
<evidence type="ECO:0000256" key="4">
    <source>
        <dbReference type="ARBA" id="ARBA00022989"/>
    </source>
</evidence>
<organism evidence="10 11">
    <name type="scientific">Micractinium conductrix</name>
    <dbReference type="NCBI Taxonomy" id="554055"/>
    <lineage>
        <taxon>Eukaryota</taxon>
        <taxon>Viridiplantae</taxon>
        <taxon>Chlorophyta</taxon>
        <taxon>core chlorophytes</taxon>
        <taxon>Trebouxiophyceae</taxon>
        <taxon>Chlorellales</taxon>
        <taxon>Chlorellaceae</taxon>
        <taxon>Chlorella clade</taxon>
        <taxon>Micractinium</taxon>
    </lineage>
</organism>
<comment type="subcellular location">
    <subcellularLocation>
        <location evidence="1">Membrane</location>
        <topology evidence="1">Multi-pass membrane protein</topology>
    </subcellularLocation>
</comment>
<dbReference type="Pfam" id="PF07690">
    <property type="entry name" value="MFS_1"/>
    <property type="match status" value="2"/>
</dbReference>
<dbReference type="PANTHER" id="PTHR23505">
    <property type="entry name" value="SPINSTER"/>
    <property type="match status" value="1"/>
</dbReference>
<feature type="compositionally biased region" description="Low complexity" evidence="7">
    <location>
        <begin position="36"/>
        <end position="57"/>
    </location>
</feature>
<feature type="region of interest" description="Disordered" evidence="7">
    <location>
        <begin position="405"/>
        <end position="432"/>
    </location>
</feature>
<feature type="compositionally biased region" description="Low complexity" evidence="7">
    <location>
        <begin position="1"/>
        <end position="17"/>
    </location>
</feature>
<feature type="region of interest" description="Disordered" evidence="7">
    <location>
        <begin position="93"/>
        <end position="120"/>
    </location>
</feature>
<evidence type="ECO:0000256" key="6">
    <source>
        <dbReference type="ARBA" id="ARBA00024338"/>
    </source>
</evidence>
<keyword evidence="5 8" id="KW-0472">Membrane</keyword>
<evidence type="ECO:0000256" key="3">
    <source>
        <dbReference type="ARBA" id="ARBA00022692"/>
    </source>
</evidence>